<proteinExistence type="predicted"/>
<dbReference type="EMBL" id="JAVHNS010000015">
    <property type="protein sequence ID" value="KAK6334226.1"/>
    <property type="molecule type" value="Genomic_DNA"/>
</dbReference>
<dbReference type="GO" id="GO:1903094">
    <property type="term" value="P:negative regulation of protein K48-linked deubiquitination"/>
    <property type="evidence" value="ECO:0007669"/>
    <property type="project" value="TreeGrafter"/>
</dbReference>
<dbReference type="SUPFAM" id="SSF46934">
    <property type="entry name" value="UBA-like"/>
    <property type="match status" value="1"/>
</dbReference>
<feature type="region of interest" description="Disordered" evidence="3">
    <location>
        <begin position="46"/>
        <end position="77"/>
    </location>
</feature>
<evidence type="ECO:0000256" key="1">
    <source>
        <dbReference type="ARBA" id="ARBA00023054"/>
    </source>
</evidence>
<evidence type="ECO:0000256" key="3">
    <source>
        <dbReference type="SAM" id="MobiDB-lite"/>
    </source>
</evidence>
<dbReference type="GO" id="GO:0031397">
    <property type="term" value="P:negative regulation of protein ubiquitination"/>
    <property type="evidence" value="ECO:0007669"/>
    <property type="project" value="TreeGrafter"/>
</dbReference>
<keyword evidence="1 2" id="KW-0175">Coiled coil</keyword>
<keyword evidence="6" id="KW-1185">Reference proteome</keyword>
<evidence type="ECO:0000313" key="6">
    <source>
        <dbReference type="Proteomes" id="UP001373714"/>
    </source>
</evidence>
<dbReference type="GO" id="GO:0005634">
    <property type="term" value="C:nucleus"/>
    <property type="evidence" value="ECO:0007669"/>
    <property type="project" value="TreeGrafter"/>
</dbReference>
<dbReference type="PANTHER" id="PTHR46340">
    <property type="entry name" value="UBX DOMAIN-CONTAINING PROTEIN 1"/>
    <property type="match status" value="1"/>
</dbReference>
<name>A0AAV9U4C6_9PEZI</name>
<feature type="compositionally biased region" description="Low complexity" evidence="3">
    <location>
        <begin position="52"/>
        <end position="64"/>
    </location>
</feature>
<dbReference type="Proteomes" id="UP001373714">
    <property type="component" value="Unassembled WGS sequence"/>
</dbReference>
<sequence>MGQTDRDLLIEMGFDPRRVDMALRSSGGLQDAITWLGSHEDIQFEDLEKNASAEASAASNPAEADTGETKPAANAEAKSYKCNDCGKLLRNWDAVQFHAERTEHQNFDESVEEVKPLTEEEKKAKLEELKERLAEKKKQQTLESIAEAKRNEAIRRKKDQDSEKIKEELRKKEQLRDIERRKQEKIDDAKAKAKIKAEIAATQQARREAAAKAKAEREGAIMPEASVTQSTSGSSTNKAAHTEARLRFQVSGRPPITKTFPAETSLFEVASALAQETGIAISTFTTTFPPRKTYKLEEPLDSGLTLKEANLTPSASLLVG</sequence>
<dbReference type="GO" id="GO:0032435">
    <property type="term" value="P:negative regulation of proteasomal ubiquitin-dependent protein catabolic process"/>
    <property type="evidence" value="ECO:0007669"/>
    <property type="project" value="TreeGrafter"/>
</dbReference>
<gene>
    <name evidence="5" type="ORF">TWF730_003441</name>
</gene>
<dbReference type="Gene3D" id="1.10.8.10">
    <property type="entry name" value="DNA helicase RuvA subunit, C-terminal domain"/>
    <property type="match status" value="1"/>
</dbReference>
<dbReference type="PANTHER" id="PTHR46340:SF1">
    <property type="entry name" value="UBX DOMAIN-CONTAINING PROTEIN 1"/>
    <property type="match status" value="1"/>
</dbReference>
<dbReference type="GO" id="GO:0036435">
    <property type="term" value="F:K48-linked polyubiquitin modification-dependent protein binding"/>
    <property type="evidence" value="ECO:0007669"/>
    <property type="project" value="TreeGrafter"/>
</dbReference>
<feature type="domain" description="C2H2-type" evidence="4">
    <location>
        <begin position="82"/>
        <end position="104"/>
    </location>
</feature>
<protein>
    <recommendedName>
        <fullName evidence="4">C2H2-type domain-containing protein</fullName>
    </recommendedName>
</protein>
<accession>A0AAV9U4C6</accession>
<organism evidence="5 6">
    <name type="scientific">Orbilia blumenaviensis</name>
    <dbReference type="NCBI Taxonomy" id="1796055"/>
    <lineage>
        <taxon>Eukaryota</taxon>
        <taxon>Fungi</taxon>
        <taxon>Dikarya</taxon>
        <taxon>Ascomycota</taxon>
        <taxon>Pezizomycotina</taxon>
        <taxon>Orbiliomycetes</taxon>
        <taxon>Orbiliales</taxon>
        <taxon>Orbiliaceae</taxon>
        <taxon>Orbilia</taxon>
    </lineage>
</organism>
<dbReference type="SUPFAM" id="SSF54236">
    <property type="entry name" value="Ubiquitin-like"/>
    <property type="match status" value="1"/>
</dbReference>
<reference evidence="5 6" key="1">
    <citation type="submission" date="2019-10" db="EMBL/GenBank/DDBJ databases">
        <authorList>
            <person name="Palmer J.M."/>
        </authorList>
    </citation>
    <scope>NUCLEOTIDE SEQUENCE [LARGE SCALE GENOMIC DNA]</scope>
    <source>
        <strain evidence="5 6">TWF730</strain>
    </source>
</reference>
<comment type="caution">
    <text evidence="5">The sequence shown here is derived from an EMBL/GenBank/DDBJ whole genome shotgun (WGS) entry which is preliminary data.</text>
</comment>
<dbReference type="InterPro" id="IPR029071">
    <property type="entry name" value="Ubiquitin-like_domsf"/>
</dbReference>
<dbReference type="GO" id="GO:0005737">
    <property type="term" value="C:cytoplasm"/>
    <property type="evidence" value="ECO:0007669"/>
    <property type="project" value="TreeGrafter"/>
</dbReference>
<evidence type="ECO:0000259" key="4">
    <source>
        <dbReference type="PROSITE" id="PS00028"/>
    </source>
</evidence>
<dbReference type="AlphaFoldDB" id="A0AAV9U4C6"/>
<evidence type="ECO:0000256" key="2">
    <source>
        <dbReference type="SAM" id="Coils"/>
    </source>
</evidence>
<dbReference type="InterPro" id="IPR009060">
    <property type="entry name" value="UBA-like_sf"/>
</dbReference>
<dbReference type="Gene3D" id="3.10.20.90">
    <property type="entry name" value="Phosphatidylinositol 3-kinase Catalytic Subunit, Chain A, domain 1"/>
    <property type="match status" value="1"/>
</dbReference>
<dbReference type="PROSITE" id="PS00028">
    <property type="entry name" value="ZINC_FINGER_C2H2_1"/>
    <property type="match status" value="1"/>
</dbReference>
<dbReference type="InterPro" id="IPR013087">
    <property type="entry name" value="Znf_C2H2_type"/>
</dbReference>
<evidence type="ECO:0000313" key="5">
    <source>
        <dbReference type="EMBL" id="KAK6334226.1"/>
    </source>
</evidence>
<feature type="coiled-coil region" evidence="2">
    <location>
        <begin position="119"/>
        <end position="212"/>
    </location>
</feature>